<accession>A0A7W2M4N6</accession>
<keyword evidence="1" id="KW-0001">2Fe-2S</keyword>
<keyword evidence="3" id="KW-0408">Iron</keyword>
<evidence type="ECO:0000256" key="2">
    <source>
        <dbReference type="ARBA" id="ARBA00022723"/>
    </source>
</evidence>
<evidence type="ECO:0000256" key="7">
    <source>
        <dbReference type="SAM" id="SignalP"/>
    </source>
</evidence>
<dbReference type="Pfam" id="PF00355">
    <property type="entry name" value="Rieske"/>
    <property type="match status" value="1"/>
</dbReference>
<feature type="chain" id="PRO_5030976100" evidence="7">
    <location>
        <begin position="23"/>
        <end position="146"/>
    </location>
</feature>
<keyword evidence="5" id="KW-1015">Disulfide bond</keyword>
<comment type="caution">
    <text evidence="9">The sequence shown here is derived from an EMBL/GenBank/DDBJ whole genome shotgun (WGS) entry which is preliminary data.</text>
</comment>
<dbReference type="Gene3D" id="2.102.10.10">
    <property type="entry name" value="Rieske [2Fe-2S] iron-sulphur domain"/>
    <property type="match status" value="1"/>
</dbReference>
<dbReference type="SUPFAM" id="SSF50022">
    <property type="entry name" value="ISP domain"/>
    <property type="match status" value="1"/>
</dbReference>
<evidence type="ECO:0000313" key="10">
    <source>
        <dbReference type="Proteomes" id="UP000541857"/>
    </source>
</evidence>
<dbReference type="PROSITE" id="PS51296">
    <property type="entry name" value="RIESKE"/>
    <property type="match status" value="1"/>
</dbReference>
<comment type="cofactor">
    <cofactor evidence="6">
        <name>[2Fe-2S] cluster</name>
        <dbReference type="ChEBI" id="CHEBI:190135"/>
    </cofactor>
</comment>
<evidence type="ECO:0000256" key="1">
    <source>
        <dbReference type="ARBA" id="ARBA00022714"/>
    </source>
</evidence>
<dbReference type="PRINTS" id="PR00162">
    <property type="entry name" value="RIESKE"/>
</dbReference>
<keyword evidence="10" id="KW-1185">Reference proteome</keyword>
<dbReference type="InterPro" id="IPR036922">
    <property type="entry name" value="Rieske_2Fe-2S_sf"/>
</dbReference>
<keyword evidence="4" id="KW-0411">Iron-sulfur</keyword>
<evidence type="ECO:0000256" key="3">
    <source>
        <dbReference type="ARBA" id="ARBA00023004"/>
    </source>
</evidence>
<dbReference type="InterPro" id="IPR014349">
    <property type="entry name" value="Rieske_Fe-S_prot"/>
</dbReference>
<dbReference type="AlphaFoldDB" id="A0A7W2M4N6"/>
<proteinExistence type="predicted"/>
<protein>
    <submittedName>
        <fullName evidence="9">Rieske 2Fe-2S domain-containing protein</fullName>
    </submittedName>
</protein>
<dbReference type="GO" id="GO:0051537">
    <property type="term" value="F:2 iron, 2 sulfur cluster binding"/>
    <property type="evidence" value="ECO:0007669"/>
    <property type="project" value="UniProtKB-KW"/>
</dbReference>
<reference evidence="9 10" key="1">
    <citation type="submission" date="2020-07" db="EMBL/GenBank/DDBJ databases">
        <title>Bacterium isolated from marine sediment.</title>
        <authorList>
            <person name="Shang D."/>
        </authorList>
    </citation>
    <scope>NUCLEOTIDE SEQUENCE [LARGE SCALE GENOMIC DNA]</scope>
    <source>
        <strain evidence="9 10">F6074</strain>
    </source>
</reference>
<keyword evidence="2" id="KW-0479">Metal-binding</keyword>
<dbReference type="CDD" id="cd03467">
    <property type="entry name" value="Rieske"/>
    <property type="match status" value="1"/>
</dbReference>
<sequence>MDRKKFLKTCGMGLIGLPFASALLTSCESIYYATSSIKNNSLIVPLSEFEIVKKNTTTYRTFVLVKTSREDFPICLYKTGNNEYTAALMKCTHRGCELNVGGGIYSCPCHGSEFDTKGGVLEGPADQDLKTYKTSIQNENIYIELS</sequence>
<evidence type="ECO:0000256" key="5">
    <source>
        <dbReference type="ARBA" id="ARBA00023157"/>
    </source>
</evidence>
<evidence type="ECO:0000259" key="8">
    <source>
        <dbReference type="PROSITE" id="PS51296"/>
    </source>
</evidence>
<dbReference type="InterPro" id="IPR005805">
    <property type="entry name" value="Rieske_Fe-S_prot_C"/>
</dbReference>
<feature type="signal peptide" evidence="7">
    <location>
        <begin position="1"/>
        <end position="22"/>
    </location>
</feature>
<keyword evidence="7" id="KW-0732">Signal</keyword>
<evidence type="ECO:0000256" key="6">
    <source>
        <dbReference type="ARBA" id="ARBA00034078"/>
    </source>
</evidence>
<dbReference type="PANTHER" id="PTHR10134">
    <property type="entry name" value="CYTOCHROME B-C1 COMPLEX SUBUNIT RIESKE, MITOCHONDRIAL"/>
    <property type="match status" value="1"/>
</dbReference>
<dbReference type="InterPro" id="IPR017941">
    <property type="entry name" value="Rieske_2Fe-2S"/>
</dbReference>
<dbReference type="GO" id="GO:0046872">
    <property type="term" value="F:metal ion binding"/>
    <property type="evidence" value="ECO:0007669"/>
    <property type="project" value="UniProtKB-KW"/>
</dbReference>
<dbReference type="Proteomes" id="UP000541857">
    <property type="component" value="Unassembled WGS sequence"/>
</dbReference>
<dbReference type="RefSeq" id="WP_182203893.1">
    <property type="nucleotide sequence ID" value="NZ_JACGLT010000004.1"/>
</dbReference>
<name>A0A7W2M4N6_9FLAO</name>
<gene>
    <name evidence="9" type="ORF">H3Z82_06520</name>
</gene>
<dbReference type="PROSITE" id="PS51257">
    <property type="entry name" value="PROKAR_LIPOPROTEIN"/>
    <property type="match status" value="1"/>
</dbReference>
<feature type="domain" description="Rieske" evidence="8">
    <location>
        <begin position="43"/>
        <end position="143"/>
    </location>
</feature>
<evidence type="ECO:0000256" key="4">
    <source>
        <dbReference type="ARBA" id="ARBA00023014"/>
    </source>
</evidence>
<evidence type="ECO:0000313" key="9">
    <source>
        <dbReference type="EMBL" id="MBA6152376.1"/>
    </source>
</evidence>
<dbReference type="GO" id="GO:0016020">
    <property type="term" value="C:membrane"/>
    <property type="evidence" value="ECO:0007669"/>
    <property type="project" value="InterPro"/>
</dbReference>
<organism evidence="9 10">
    <name type="scientific">Gelidibacter maritimus</name>
    <dbReference type="NCBI Taxonomy" id="2761487"/>
    <lineage>
        <taxon>Bacteria</taxon>
        <taxon>Pseudomonadati</taxon>
        <taxon>Bacteroidota</taxon>
        <taxon>Flavobacteriia</taxon>
        <taxon>Flavobacteriales</taxon>
        <taxon>Flavobacteriaceae</taxon>
        <taxon>Gelidibacter</taxon>
    </lineage>
</organism>
<dbReference type="EMBL" id="JACGLT010000004">
    <property type="protein sequence ID" value="MBA6152376.1"/>
    <property type="molecule type" value="Genomic_DNA"/>
</dbReference>